<dbReference type="Pfam" id="PF24868">
    <property type="entry name" value="YABBY_N"/>
    <property type="match status" value="1"/>
</dbReference>
<name>A0ABD3EJU6_9LAMI</name>
<keyword evidence="10" id="KW-1185">Reference proteome</keyword>
<comment type="subcellular location">
    <subcellularLocation>
        <location evidence="1">Nucleus</location>
    </subcellularLocation>
</comment>
<dbReference type="CDD" id="cd00084">
    <property type="entry name" value="HMG-box_SF"/>
    <property type="match status" value="1"/>
</dbReference>
<protein>
    <recommendedName>
        <fullName evidence="11">YABBY family protein</fullName>
    </recommendedName>
</protein>
<evidence type="ECO:0000313" key="9">
    <source>
        <dbReference type="EMBL" id="KAL3654037.1"/>
    </source>
</evidence>
<keyword evidence="3" id="KW-0479">Metal-binding</keyword>
<evidence type="ECO:0000256" key="4">
    <source>
        <dbReference type="ARBA" id="ARBA00022771"/>
    </source>
</evidence>
<dbReference type="InterPro" id="IPR056775">
    <property type="entry name" value="YABBY_C"/>
</dbReference>
<evidence type="ECO:0008006" key="11">
    <source>
        <dbReference type="Google" id="ProtNLM"/>
    </source>
</evidence>
<evidence type="ECO:0000256" key="2">
    <source>
        <dbReference type="ARBA" id="ARBA00010325"/>
    </source>
</evidence>
<dbReference type="InterPro" id="IPR006780">
    <property type="entry name" value="YABBY"/>
</dbReference>
<evidence type="ECO:0000313" key="10">
    <source>
        <dbReference type="Proteomes" id="UP001632038"/>
    </source>
</evidence>
<accession>A0ABD3EJU6</accession>
<evidence type="ECO:0000256" key="5">
    <source>
        <dbReference type="ARBA" id="ARBA00022833"/>
    </source>
</evidence>
<dbReference type="PANTHER" id="PTHR31675:SF8">
    <property type="entry name" value="AXIAL REGULATOR YABBY 4"/>
    <property type="match status" value="1"/>
</dbReference>
<keyword evidence="4" id="KW-0863">Zinc-finger</keyword>
<dbReference type="Pfam" id="PF04690">
    <property type="entry name" value="YABBY"/>
    <property type="match status" value="1"/>
</dbReference>
<dbReference type="EMBL" id="JAVIJP010000005">
    <property type="protein sequence ID" value="KAL3654037.1"/>
    <property type="molecule type" value="Genomic_DNA"/>
</dbReference>
<comment type="caution">
    <text evidence="9">The sequence shown here is derived from an EMBL/GenBank/DDBJ whole genome shotgun (WGS) entry which is preliminary data.</text>
</comment>
<keyword evidence="6" id="KW-0539">Nucleus</keyword>
<gene>
    <name evidence="9" type="ORF">CASFOL_003718</name>
</gene>
<dbReference type="AlphaFoldDB" id="A0ABD3EJU6"/>
<organism evidence="9 10">
    <name type="scientific">Castilleja foliolosa</name>
    <dbReference type="NCBI Taxonomy" id="1961234"/>
    <lineage>
        <taxon>Eukaryota</taxon>
        <taxon>Viridiplantae</taxon>
        <taxon>Streptophyta</taxon>
        <taxon>Embryophyta</taxon>
        <taxon>Tracheophyta</taxon>
        <taxon>Spermatophyta</taxon>
        <taxon>Magnoliopsida</taxon>
        <taxon>eudicotyledons</taxon>
        <taxon>Gunneridae</taxon>
        <taxon>Pentapetalae</taxon>
        <taxon>asterids</taxon>
        <taxon>lamiids</taxon>
        <taxon>Lamiales</taxon>
        <taxon>Orobanchaceae</taxon>
        <taxon>Pedicularideae</taxon>
        <taxon>Castillejinae</taxon>
        <taxon>Castilleja</taxon>
    </lineage>
</organism>
<evidence type="ECO:0000256" key="6">
    <source>
        <dbReference type="ARBA" id="ARBA00023242"/>
    </source>
</evidence>
<dbReference type="Gene3D" id="1.10.30.10">
    <property type="entry name" value="High mobility group box domain"/>
    <property type="match status" value="1"/>
</dbReference>
<evidence type="ECO:0000259" key="7">
    <source>
        <dbReference type="Pfam" id="PF04690"/>
    </source>
</evidence>
<feature type="domain" description="YABBY N-terminal" evidence="8">
    <location>
        <begin position="12"/>
        <end position="63"/>
    </location>
</feature>
<dbReference type="InterPro" id="IPR056776">
    <property type="entry name" value="YABBY_N"/>
</dbReference>
<dbReference type="SUPFAM" id="SSF47095">
    <property type="entry name" value="HMG-box"/>
    <property type="match status" value="1"/>
</dbReference>
<evidence type="ECO:0000256" key="1">
    <source>
        <dbReference type="ARBA" id="ARBA00004123"/>
    </source>
</evidence>
<keyword evidence="5" id="KW-0862">Zinc</keyword>
<proteinExistence type="inferred from homology"/>
<evidence type="ECO:0000256" key="3">
    <source>
        <dbReference type="ARBA" id="ARBA00022723"/>
    </source>
</evidence>
<comment type="similarity">
    <text evidence="2">Belongs to the YABBY family.</text>
</comment>
<dbReference type="GO" id="GO:0005634">
    <property type="term" value="C:nucleus"/>
    <property type="evidence" value="ECO:0007669"/>
    <property type="project" value="UniProtKB-SubCell"/>
</dbReference>
<feature type="domain" description="YABBY protein C-terminal" evidence="7">
    <location>
        <begin position="102"/>
        <end position="165"/>
    </location>
</feature>
<dbReference type="Proteomes" id="UP001632038">
    <property type="component" value="Unassembled WGS sequence"/>
</dbReference>
<reference evidence="10" key="1">
    <citation type="journal article" date="2024" name="IScience">
        <title>Strigolactones Initiate the Formation of Haustorium-like Structures in Castilleja.</title>
        <authorList>
            <person name="Buerger M."/>
            <person name="Peterson D."/>
            <person name="Chory J."/>
        </authorList>
    </citation>
    <scope>NUCLEOTIDE SEQUENCE [LARGE SCALE GENOMIC DNA]</scope>
</reference>
<dbReference type="InterPro" id="IPR036910">
    <property type="entry name" value="HMG_box_dom_sf"/>
</dbReference>
<dbReference type="GO" id="GO:0032502">
    <property type="term" value="P:developmental process"/>
    <property type="evidence" value="ECO:0007669"/>
    <property type="project" value="UniProtKB-ARBA"/>
</dbReference>
<evidence type="ECO:0000259" key="8">
    <source>
        <dbReference type="Pfam" id="PF24868"/>
    </source>
</evidence>
<sequence length="166" mass="18830">MSALDNLTELIQDQICYVQCGFCNIILLVNVPCSSLYKVVTVKCGHCNSILSVNMMKACLLPFHLFTSLNHHNETSSDQEVVEKKAANICCPSLCFSSDEDEDDENSIQFNQIIHKPPQKKQRAPSAYNCFIKEEIKRLKIEYPNMSHKQAFSAASKNWAHFPQSQ</sequence>
<dbReference type="GO" id="GO:0008270">
    <property type="term" value="F:zinc ion binding"/>
    <property type="evidence" value="ECO:0007669"/>
    <property type="project" value="UniProtKB-KW"/>
</dbReference>
<dbReference type="PANTHER" id="PTHR31675">
    <property type="entry name" value="PROTEIN YABBY 6-RELATED"/>
    <property type="match status" value="1"/>
</dbReference>